<keyword evidence="1" id="KW-0813">Transport</keyword>
<dbReference type="InterPro" id="IPR001478">
    <property type="entry name" value="PDZ"/>
</dbReference>
<feature type="compositionally biased region" description="Polar residues" evidence="4">
    <location>
        <begin position="650"/>
        <end position="676"/>
    </location>
</feature>
<dbReference type="GO" id="GO:0005886">
    <property type="term" value="C:plasma membrane"/>
    <property type="evidence" value="ECO:0007669"/>
    <property type="project" value="TreeGrafter"/>
</dbReference>
<feature type="region of interest" description="Disordered" evidence="4">
    <location>
        <begin position="261"/>
        <end position="328"/>
    </location>
</feature>
<keyword evidence="3" id="KW-0677">Repeat</keyword>
<dbReference type="SMART" id="SM00462">
    <property type="entry name" value="PTB"/>
    <property type="match status" value="1"/>
</dbReference>
<feature type="region of interest" description="Disordered" evidence="4">
    <location>
        <begin position="563"/>
        <end position="725"/>
    </location>
</feature>
<feature type="region of interest" description="Disordered" evidence="4">
    <location>
        <begin position="153"/>
        <end position="189"/>
    </location>
</feature>
<dbReference type="EMBL" id="OX597819">
    <property type="protein sequence ID" value="CAI9724225.1"/>
    <property type="molecule type" value="Genomic_DNA"/>
</dbReference>
<dbReference type="FunFam" id="2.30.29.30:FF:000207">
    <property type="entry name" value="Protein CBR-LIN-10, isoform a"/>
    <property type="match status" value="1"/>
</dbReference>
<evidence type="ECO:0000256" key="1">
    <source>
        <dbReference type="ARBA" id="ARBA00022448"/>
    </source>
</evidence>
<protein>
    <submittedName>
        <fullName evidence="7">Amyloid-beta A4 protein-binding family A member 2 isoform X15</fullName>
    </submittedName>
</protein>
<dbReference type="Proteomes" id="UP001162480">
    <property type="component" value="Chromosome 6"/>
</dbReference>
<dbReference type="SMART" id="SM00228">
    <property type="entry name" value="PDZ"/>
    <property type="match status" value="2"/>
</dbReference>
<feature type="compositionally biased region" description="Polar residues" evidence="4">
    <location>
        <begin position="268"/>
        <end position="278"/>
    </location>
</feature>
<dbReference type="FunFam" id="2.30.42.10:FF:000007">
    <property type="entry name" value="Amyloid beta A4 protein-binding family A member"/>
    <property type="match status" value="1"/>
</dbReference>
<reference evidence="7" key="1">
    <citation type="submission" date="2023-08" db="EMBL/GenBank/DDBJ databases">
        <authorList>
            <person name="Alioto T."/>
            <person name="Alioto T."/>
            <person name="Gomez Garrido J."/>
        </authorList>
    </citation>
    <scope>NUCLEOTIDE SEQUENCE</scope>
</reference>
<dbReference type="CDD" id="cd01208">
    <property type="entry name" value="PTB_X11"/>
    <property type="match status" value="1"/>
</dbReference>
<accession>A0AA36AXQ6</accession>
<dbReference type="Gene3D" id="2.30.42.10">
    <property type="match status" value="2"/>
</dbReference>
<evidence type="ECO:0000256" key="2">
    <source>
        <dbReference type="ARBA" id="ARBA00022553"/>
    </source>
</evidence>
<feature type="compositionally biased region" description="Polar residues" evidence="4">
    <location>
        <begin position="563"/>
        <end position="578"/>
    </location>
</feature>
<dbReference type="GO" id="GO:0043197">
    <property type="term" value="C:dendritic spine"/>
    <property type="evidence" value="ECO:0007669"/>
    <property type="project" value="TreeGrafter"/>
</dbReference>
<evidence type="ECO:0000259" key="6">
    <source>
        <dbReference type="PROSITE" id="PS50106"/>
    </source>
</evidence>
<dbReference type="SUPFAM" id="SSF50729">
    <property type="entry name" value="PH domain-like"/>
    <property type="match status" value="1"/>
</dbReference>
<dbReference type="Pfam" id="PF00595">
    <property type="entry name" value="PDZ"/>
    <property type="match status" value="2"/>
</dbReference>
<feature type="compositionally biased region" description="Basic and acidic residues" evidence="4">
    <location>
        <begin position="680"/>
        <end position="691"/>
    </location>
</feature>
<dbReference type="InterPro" id="IPR006020">
    <property type="entry name" value="PTB/PI_dom"/>
</dbReference>
<dbReference type="PROSITE" id="PS01179">
    <property type="entry name" value="PID"/>
    <property type="match status" value="1"/>
</dbReference>
<dbReference type="InterPro" id="IPR011993">
    <property type="entry name" value="PH-like_dom_sf"/>
</dbReference>
<dbReference type="FunFam" id="2.30.42.10:FF:000017">
    <property type="entry name" value="Amyloid beta A4 protein-binding family A member 1"/>
    <property type="match status" value="1"/>
</dbReference>
<dbReference type="Pfam" id="PF00640">
    <property type="entry name" value="PID"/>
    <property type="match status" value="1"/>
</dbReference>
<dbReference type="CDD" id="cd06793">
    <property type="entry name" value="PDZ2_APBA1_3-like"/>
    <property type="match status" value="1"/>
</dbReference>
<sequence>MSDLEERCNTLAYSDTEENCDVNLEGACGGDISLRGSTLSFEQLSEHTADDTDNLSMEVNLGESGSRQASEISSLSYQNLIDDDGLESMGLQHDSDESGESCINDYPDVEIDFPTDDMDHSADILADSLTEKLCKCSGKDLGSHQNLAPDILGQNSIHSKSGSDTLSDGSESVGGSHHYNKHSSRQKELRSDILDGKDVKLLDRNGILNTAADIGLEKPWEVAVNLREKSKDSKYCSPDETVKKRNSLEIRNNIPTIGEVKNYDERNIPSSTKYNSQGAKPKIKRQSPGFARRVNHSNSSGSCSDRDGSSSERETLPYNNQDLKQISPVEQTLQSDLDVTMHNEVSKPDRNSARKNVNIENEYDYVKYARIHQGNSYVGMRLAFPSSSISSSSPESSRDCSPEKIIHQKNGPEISDRSQHQVRVSEDCLTEIPLNNTEPLVVEEKRAFTLSPENTECDSAEVESVLSDEEKSNTGGMPIVEDGLSGSQASDVDEAFPHECDSPAKMLQLKQKSELNQEINGEETHINGKGKSIDTSGIKDELDAKEALNHTMADIKTAIQKSKNVSLKSSFTENSTTEEPVWIKSVQSDEDIEQGKDGKNSNKIRDNYEKLHRNEEMRRVLEEIERRQEEEFTRREQEKEDADDSEPLPVSTSADGEAEGNNSSPKSESKVTSPPQSEAKVYEMENEKDGLLENQYTRNDGKTYQTPKVNSISSTDYDDEDGDSPVQFRCPATNFDTDEETDKLLQKQYQTDQHVDIPELSKPPINLGAQAEKRRSRAKEVLIEGVLFRARYLGSTQLISEGQPSKPMRMIQAQEAVGRIKAPEGENQPSTEVDLFVSTEKIMVLNTDLQEIMMDHSLRTISYIADIGDILVIMARRRLLSSPGDESLRRKKQAKILCHVFESDEAQLIAQSIGQAFQVAYMEFLKANGIDDPGIIKEMDYQDVLNQQEIMGEELNLFTNKDFHREVIVPKLKGEPIGIVIVESGWGSMVPTVVLANMAPSGPAARCGGLNIGDQIISINGISMVGLPLSTCQTYIKGARQQTVVKLTVVPCPPVVEVLIKRPDVKYQLGFSVQNGVICSLLRGGIAERGGVRVGHRIIEINNQSVVAVQHEKIVALLANSVGEIHMKTMPTSIFRLLTGQETPHYL</sequence>
<dbReference type="CDD" id="cd06720">
    <property type="entry name" value="PDZ1_APBA1_3-like"/>
    <property type="match status" value="1"/>
</dbReference>
<feature type="compositionally biased region" description="Polar residues" evidence="4">
    <location>
        <begin position="317"/>
        <end position="328"/>
    </location>
</feature>
<feature type="compositionally biased region" description="Polar residues" evidence="4">
    <location>
        <begin position="694"/>
        <end position="715"/>
    </location>
</feature>
<evidence type="ECO:0000256" key="3">
    <source>
        <dbReference type="ARBA" id="ARBA00022737"/>
    </source>
</evidence>
<name>A0AA36AXQ6_OCTVU</name>
<dbReference type="Gene3D" id="2.30.29.30">
    <property type="entry name" value="Pleckstrin-homology domain (PH domain)/Phosphotyrosine-binding domain (PTB)"/>
    <property type="match status" value="1"/>
</dbReference>
<dbReference type="PANTHER" id="PTHR12345">
    <property type="entry name" value="SYNTENIN RELATED"/>
    <property type="match status" value="1"/>
</dbReference>
<dbReference type="PROSITE" id="PS50106">
    <property type="entry name" value="PDZ"/>
    <property type="match status" value="2"/>
</dbReference>
<keyword evidence="8" id="KW-1185">Reference proteome</keyword>
<organism evidence="7 8">
    <name type="scientific">Octopus vulgaris</name>
    <name type="common">Common octopus</name>
    <dbReference type="NCBI Taxonomy" id="6645"/>
    <lineage>
        <taxon>Eukaryota</taxon>
        <taxon>Metazoa</taxon>
        <taxon>Spiralia</taxon>
        <taxon>Lophotrochozoa</taxon>
        <taxon>Mollusca</taxon>
        <taxon>Cephalopoda</taxon>
        <taxon>Coleoidea</taxon>
        <taxon>Octopodiformes</taxon>
        <taxon>Octopoda</taxon>
        <taxon>Incirrata</taxon>
        <taxon>Octopodidae</taxon>
        <taxon>Octopus</taxon>
    </lineage>
</organism>
<dbReference type="PANTHER" id="PTHR12345:SF16">
    <property type="entry name" value="X11L, ISOFORM F-RELATED"/>
    <property type="match status" value="1"/>
</dbReference>
<dbReference type="GO" id="GO:0007268">
    <property type="term" value="P:chemical synaptic transmission"/>
    <property type="evidence" value="ECO:0007669"/>
    <property type="project" value="TreeGrafter"/>
</dbReference>
<dbReference type="InterPro" id="IPR036034">
    <property type="entry name" value="PDZ_sf"/>
</dbReference>
<evidence type="ECO:0000256" key="4">
    <source>
        <dbReference type="SAM" id="MobiDB-lite"/>
    </source>
</evidence>
<gene>
    <name evidence="7" type="ORF">OCTVUL_1B012157</name>
</gene>
<feature type="domain" description="PDZ" evidence="6">
    <location>
        <begin position="1057"/>
        <end position="1133"/>
    </location>
</feature>
<feature type="compositionally biased region" description="Basic and acidic residues" evidence="4">
    <location>
        <begin position="593"/>
        <end position="638"/>
    </location>
</feature>
<feature type="domain" description="PDZ" evidence="6">
    <location>
        <begin position="966"/>
        <end position="1051"/>
    </location>
</feature>
<feature type="compositionally biased region" description="Basic and acidic residues" evidence="4">
    <location>
        <begin position="304"/>
        <end position="315"/>
    </location>
</feature>
<proteinExistence type="predicted"/>
<feature type="domain" description="PID" evidence="5">
    <location>
        <begin position="785"/>
        <end position="953"/>
    </location>
</feature>
<feature type="compositionally biased region" description="Polar residues" evidence="4">
    <location>
        <begin position="153"/>
        <end position="170"/>
    </location>
</feature>
<keyword evidence="2" id="KW-0597">Phosphoprotein</keyword>
<dbReference type="InterPro" id="IPR051230">
    <property type="entry name" value="APP-Binding"/>
</dbReference>
<dbReference type="GO" id="GO:0005737">
    <property type="term" value="C:cytoplasm"/>
    <property type="evidence" value="ECO:0007669"/>
    <property type="project" value="TreeGrafter"/>
</dbReference>
<evidence type="ECO:0000313" key="7">
    <source>
        <dbReference type="EMBL" id="CAI9724225.1"/>
    </source>
</evidence>
<dbReference type="SUPFAM" id="SSF50156">
    <property type="entry name" value="PDZ domain-like"/>
    <property type="match status" value="2"/>
</dbReference>
<evidence type="ECO:0000313" key="8">
    <source>
        <dbReference type="Proteomes" id="UP001162480"/>
    </source>
</evidence>
<dbReference type="AlphaFoldDB" id="A0AA36AXQ6"/>
<evidence type="ECO:0000259" key="5">
    <source>
        <dbReference type="PROSITE" id="PS01179"/>
    </source>
</evidence>